<gene>
    <name evidence="5" type="ORF">BKK80_14375</name>
</gene>
<accession>A0ABN4TRE4</accession>
<dbReference type="Proteomes" id="UP000177515">
    <property type="component" value="Chromosome 1"/>
</dbReference>
<dbReference type="NCBIfam" id="TIGR00254">
    <property type="entry name" value="GGDEF"/>
    <property type="match status" value="1"/>
</dbReference>
<feature type="transmembrane region" description="Helical" evidence="3">
    <location>
        <begin position="62"/>
        <end position="81"/>
    </location>
</feature>
<dbReference type="CDD" id="cd01949">
    <property type="entry name" value="GGDEF"/>
    <property type="match status" value="1"/>
</dbReference>
<dbReference type="PANTHER" id="PTHR45138:SF9">
    <property type="entry name" value="DIGUANYLATE CYCLASE DGCM-RELATED"/>
    <property type="match status" value="1"/>
</dbReference>
<dbReference type="Pfam" id="PF00990">
    <property type="entry name" value="GGDEF"/>
    <property type="match status" value="1"/>
</dbReference>
<feature type="transmembrane region" description="Helical" evidence="3">
    <location>
        <begin position="118"/>
        <end position="140"/>
    </location>
</feature>
<dbReference type="EC" id="2.7.7.65" evidence="1"/>
<dbReference type="PANTHER" id="PTHR45138">
    <property type="entry name" value="REGULATORY COMPONENTS OF SENSORY TRANSDUCTION SYSTEM"/>
    <property type="match status" value="1"/>
</dbReference>
<organism evidence="5 6">
    <name type="scientific">Cupriavidus malaysiensis</name>
    <dbReference type="NCBI Taxonomy" id="367825"/>
    <lineage>
        <taxon>Bacteria</taxon>
        <taxon>Pseudomonadati</taxon>
        <taxon>Pseudomonadota</taxon>
        <taxon>Betaproteobacteria</taxon>
        <taxon>Burkholderiales</taxon>
        <taxon>Burkholderiaceae</taxon>
        <taxon>Cupriavidus</taxon>
    </lineage>
</organism>
<name>A0ABN4TRE4_9BURK</name>
<keyword evidence="3" id="KW-1133">Transmembrane helix</keyword>
<protein>
    <recommendedName>
        <fullName evidence="1">diguanylate cyclase</fullName>
        <ecNumber evidence="1">2.7.7.65</ecNumber>
    </recommendedName>
</protein>
<evidence type="ECO:0000313" key="6">
    <source>
        <dbReference type="Proteomes" id="UP000177515"/>
    </source>
</evidence>
<reference evidence="5 6" key="1">
    <citation type="submission" date="2016-10" db="EMBL/GenBank/DDBJ databases">
        <title>Complete genome sequences of three Cupriavidus strains isolated from various Malaysian environments.</title>
        <authorList>
            <person name="Abdullah A.A.-A."/>
            <person name="Shafie N.A.H."/>
            <person name="Lau N.S."/>
        </authorList>
    </citation>
    <scope>NUCLEOTIDE SEQUENCE [LARGE SCALE GENOMIC DNA]</scope>
    <source>
        <strain evidence="5 6">USMAA1020</strain>
    </source>
</reference>
<proteinExistence type="predicted"/>
<feature type="transmembrane region" description="Helical" evidence="3">
    <location>
        <begin position="152"/>
        <end position="176"/>
    </location>
</feature>
<comment type="catalytic activity">
    <reaction evidence="2">
        <text>2 GTP = 3',3'-c-di-GMP + 2 diphosphate</text>
        <dbReference type="Rhea" id="RHEA:24898"/>
        <dbReference type="ChEBI" id="CHEBI:33019"/>
        <dbReference type="ChEBI" id="CHEBI:37565"/>
        <dbReference type="ChEBI" id="CHEBI:58805"/>
        <dbReference type="EC" id="2.7.7.65"/>
    </reaction>
</comment>
<dbReference type="InterPro" id="IPR000160">
    <property type="entry name" value="GGDEF_dom"/>
</dbReference>
<feature type="transmembrane region" description="Helical" evidence="3">
    <location>
        <begin position="6"/>
        <end position="30"/>
    </location>
</feature>
<evidence type="ECO:0000313" key="5">
    <source>
        <dbReference type="EMBL" id="AOZ06874.1"/>
    </source>
</evidence>
<dbReference type="InterPro" id="IPR043128">
    <property type="entry name" value="Rev_trsase/Diguanyl_cyclase"/>
</dbReference>
<dbReference type="EMBL" id="CP017754">
    <property type="protein sequence ID" value="AOZ06874.1"/>
    <property type="molecule type" value="Genomic_DNA"/>
</dbReference>
<dbReference type="SUPFAM" id="SSF55073">
    <property type="entry name" value="Nucleotide cyclase"/>
    <property type="match status" value="1"/>
</dbReference>
<sequence length="396" mass="42706">MPLQTVQVLALGNPAIATLLSLCFLLAWSYERAQRHLLMFCASFLIYALAASAQILQLPRDAGVNLLLSCALYLGSTLLLLRGVVARADAQFDAVPLTTLACLQLIALAYFHYADDQIAARIYILHGGIAVMLLTGVARLGKLRLGAAVDRALYWILLAFALSFVPRSALTITSAASGNADSLAHSPFWIALQLSLVLFGIVLGLALLAGAMSDVIDKLREERDTDPLTRLHNRRSFEVLAEREIPPRQGQPLSVLLCDIDHFKHINDTHGHAAGDTVLSEFGHLVLASIRHRDIAGRIGGEEFAILLPGTDVASALHLAERLRHTLETTAFEALPGTCTVTASFGVTALAAGESLDDLLTRADMLLYTAKREGRNCVAFEHNPPPAQLANSRQAA</sequence>
<keyword evidence="6" id="KW-1185">Reference proteome</keyword>
<dbReference type="SMART" id="SM00267">
    <property type="entry name" value="GGDEF"/>
    <property type="match status" value="1"/>
</dbReference>
<keyword evidence="3" id="KW-0812">Transmembrane</keyword>
<evidence type="ECO:0000256" key="1">
    <source>
        <dbReference type="ARBA" id="ARBA00012528"/>
    </source>
</evidence>
<evidence type="ECO:0000256" key="2">
    <source>
        <dbReference type="ARBA" id="ARBA00034247"/>
    </source>
</evidence>
<feature type="transmembrane region" description="Helical" evidence="3">
    <location>
        <begin position="93"/>
        <end position="112"/>
    </location>
</feature>
<feature type="transmembrane region" description="Helical" evidence="3">
    <location>
        <begin position="188"/>
        <end position="210"/>
    </location>
</feature>
<dbReference type="PROSITE" id="PS50887">
    <property type="entry name" value="GGDEF"/>
    <property type="match status" value="1"/>
</dbReference>
<dbReference type="InterPro" id="IPR029787">
    <property type="entry name" value="Nucleotide_cyclase"/>
</dbReference>
<feature type="domain" description="GGDEF" evidence="4">
    <location>
        <begin position="251"/>
        <end position="383"/>
    </location>
</feature>
<evidence type="ECO:0000256" key="3">
    <source>
        <dbReference type="SAM" id="Phobius"/>
    </source>
</evidence>
<dbReference type="InterPro" id="IPR050469">
    <property type="entry name" value="Diguanylate_Cyclase"/>
</dbReference>
<evidence type="ECO:0000259" key="4">
    <source>
        <dbReference type="PROSITE" id="PS50887"/>
    </source>
</evidence>
<keyword evidence="3" id="KW-0472">Membrane</keyword>
<dbReference type="Gene3D" id="3.30.70.270">
    <property type="match status" value="1"/>
</dbReference>
<feature type="transmembrane region" description="Helical" evidence="3">
    <location>
        <begin position="37"/>
        <end position="56"/>
    </location>
</feature>